<feature type="region of interest" description="Disordered" evidence="1">
    <location>
        <begin position="67"/>
        <end position="108"/>
    </location>
</feature>
<sequence>METQKNCPKRGKITMSKFYMKIFIFAILIWTLRGPSKGNVGEDYSYQSEPRKTLDLRDGRILTGDASSGIRSRCDSESAKMSNTVKSQNHKSGKTKFDRGASSGSTYQPMDEKAAEYKKHLKGTRKNVNGAKSKSNKTRKHDVSVTPLLFAKLLLKDPEKGIDILMLYTGGFYNYARNRFF</sequence>
<organism evidence="2 3">
    <name type="scientific">Plasmodium coatneyi</name>
    <dbReference type="NCBI Taxonomy" id="208452"/>
    <lineage>
        <taxon>Eukaryota</taxon>
        <taxon>Sar</taxon>
        <taxon>Alveolata</taxon>
        <taxon>Apicomplexa</taxon>
        <taxon>Aconoidasida</taxon>
        <taxon>Haemosporida</taxon>
        <taxon>Plasmodiidae</taxon>
        <taxon>Plasmodium</taxon>
    </lineage>
</organism>
<evidence type="ECO:0000256" key="1">
    <source>
        <dbReference type="SAM" id="MobiDB-lite"/>
    </source>
</evidence>
<name>A0A1B1E809_9APIC</name>
<dbReference type="KEGG" id="pcot:PCOAH_00051380"/>
<dbReference type="AlphaFoldDB" id="A0A1B1E809"/>
<dbReference type="EMBL" id="CP016252">
    <property type="protein sequence ID" value="ANQ11097.1"/>
    <property type="molecule type" value="Genomic_DNA"/>
</dbReference>
<dbReference type="RefSeq" id="XP_019917792.1">
    <property type="nucleotide sequence ID" value="XM_020061920.1"/>
</dbReference>
<evidence type="ECO:0000313" key="3">
    <source>
        <dbReference type="Proteomes" id="UP000092716"/>
    </source>
</evidence>
<keyword evidence="3" id="KW-1185">Reference proteome</keyword>
<accession>A0A1B1E809</accession>
<reference evidence="3" key="1">
    <citation type="submission" date="2016-06" db="EMBL/GenBank/DDBJ databases">
        <title>First high quality genome sequence of Plasmodium coatneyi using continuous long reads from single molecule, real-time sequencing.</title>
        <authorList>
            <person name="Chien J.-T."/>
            <person name="Pakala S.B."/>
            <person name="Geraldo J.A."/>
            <person name="Lapp S.A."/>
            <person name="Barnwell J.W."/>
            <person name="Kissinger J.C."/>
            <person name="Galinski M.R."/>
            <person name="Humphrey J.C."/>
        </authorList>
    </citation>
    <scope>NUCLEOTIDE SEQUENCE [LARGE SCALE GENOMIC DNA]</scope>
    <source>
        <strain evidence="3">Hackeri</strain>
    </source>
</reference>
<dbReference type="Proteomes" id="UP000092716">
    <property type="component" value="Chromosome 14"/>
</dbReference>
<dbReference type="VEuPathDB" id="PlasmoDB:PCOAH_00051380"/>
<protein>
    <submittedName>
        <fullName evidence="2">Uncharacterized protein</fullName>
    </submittedName>
</protein>
<gene>
    <name evidence="2" type="ORF">PCOAH_00051380</name>
</gene>
<proteinExistence type="predicted"/>
<evidence type="ECO:0000313" key="2">
    <source>
        <dbReference type="EMBL" id="ANQ11097.1"/>
    </source>
</evidence>
<dbReference type="GeneID" id="30911872"/>
<dbReference type="OrthoDB" id="382803at2759"/>